<comment type="caution">
    <text evidence="4">The sequence shown here is derived from an EMBL/GenBank/DDBJ whole genome shotgun (WGS) entry which is preliminary data.</text>
</comment>
<name>A0ABV4E2F6_9GAMM</name>
<keyword evidence="2" id="KW-0472">Membrane</keyword>
<dbReference type="EMBL" id="JBGFFX010000001">
    <property type="protein sequence ID" value="MEY8769059.1"/>
    <property type="molecule type" value="Genomic_DNA"/>
</dbReference>
<dbReference type="Proteomes" id="UP001565243">
    <property type="component" value="Unassembled WGS sequence"/>
</dbReference>
<evidence type="ECO:0000259" key="3">
    <source>
        <dbReference type="SMART" id="SM00974"/>
    </source>
</evidence>
<dbReference type="SMART" id="SM00974">
    <property type="entry name" value="T5orf172"/>
    <property type="match status" value="1"/>
</dbReference>
<evidence type="ECO:0000313" key="4">
    <source>
        <dbReference type="EMBL" id="MEY8769059.1"/>
    </source>
</evidence>
<keyword evidence="2" id="KW-1133">Transmembrane helix</keyword>
<reference evidence="4 5" key="1">
    <citation type="submission" date="2024-07" db="EMBL/GenBank/DDBJ databases">
        <authorList>
            <person name="Hebao G."/>
        </authorList>
    </citation>
    <scope>NUCLEOTIDE SEQUENCE [LARGE SCALE GENOMIC DNA]</scope>
    <source>
        <strain evidence="4 5">ACCC 02193</strain>
    </source>
</reference>
<feature type="region of interest" description="Disordered" evidence="1">
    <location>
        <begin position="206"/>
        <end position="233"/>
    </location>
</feature>
<dbReference type="InterPro" id="IPR018306">
    <property type="entry name" value="Phage_T5_Orf172_DNA-bd"/>
</dbReference>
<accession>A0ABV4E2F6</accession>
<dbReference type="RefSeq" id="WP_369894649.1">
    <property type="nucleotide sequence ID" value="NZ_JBGFFX010000001.1"/>
</dbReference>
<keyword evidence="5" id="KW-1185">Reference proteome</keyword>
<organism evidence="4 5">
    <name type="scientific">Erwinia aeris</name>
    <dbReference type="NCBI Taxonomy" id="3239803"/>
    <lineage>
        <taxon>Bacteria</taxon>
        <taxon>Pseudomonadati</taxon>
        <taxon>Pseudomonadota</taxon>
        <taxon>Gammaproteobacteria</taxon>
        <taxon>Enterobacterales</taxon>
        <taxon>Erwiniaceae</taxon>
        <taxon>Erwinia</taxon>
    </lineage>
</organism>
<evidence type="ECO:0000256" key="2">
    <source>
        <dbReference type="SAM" id="Phobius"/>
    </source>
</evidence>
<protein>
    <submittedName>
        <fullName evidence="4">GIY-YIG nuclease family protein</fullName>
    </submittedName>
</protein>
<sequence length="419" mass="49423">MDALYLLLIIFGVGALCAWFITYKILKKRYDEKNAKLEAVFYNRINEEVTEKEEAIDAAIKEKNETIGKYKNRDIYREAEHGKLLDELHKSIAFHQNRSKAIFNKAVDFAFDFEKIFKDQHQNAQEEIQRVLDDTYRFKRKTLLNSITLRNFEKKLEDIRKETSIYQSLIAKYDYFELKDNADWDVVEKEFRDKVSALQQLQDEREAQNEVKRQMREERQRAEELEKEQLETELKEQELEARRKAIDEALLAADEEHRLELEETRRKLEQEIEEVHKRYERAKSLAQMTKQGHVYIISNIGSFGENVFKIGMTRRLEPFDRVSELSGASVPFEFDVHAMISCDDAPALEAKLHKMLSGERINKVNLRKEFFKADIGKIIECVEKNHGKVDYIVNPAALQYYRSLEMSEELISINEPSMA</sequence>
<feature type="domain" description="Bacteriophage T5 Orf172 DNA-binding" evidence="3">
    <location>
        <begin position="302"/>
        <end position="385"/>
    </location>
</feature>
<proteinExistence type="predicted"/>
<gene>
    <name evidence="4" type="ORF">AB6T85_01200</name>
</gene>
<evidence type="ECO:0000313" key="5">
    <source>
        <dbReference type="Proteomes" id="UP001565243"/>
    </source>
</evidence>
<feature type="transmembrane region" description="Helical" evidence="2">
    <location>
        <begin position="6"/>
        <end position="26"/>
    </location>
</feature>
<evidence type="ECO:0000256" key="1">
    <source>
        <dbReference type="SAM" id="MobiDB-lite"/>
    </source>
</evidence>
<dbReference type="Pfam" id="PF10544">
    <property type="entry name" value="T5orf172"/>
    <property type="match status" value="1"/>
</dbReference>
<keyword evidence="2" id="KW-0812">Transmembrane</keyword>